<proteinExistence type="predicted"/>
<dbReference type="AlphaFoldDB" id="A0A859R936"/>
<accession>A0A859R936</accession>
<dbReference type="KEGG" id="emx:FKV68_32080"/>
<evidence type="ECO:0000313" key="1">
    <source>
        <dbReference type="EMBL" id="QLL65908.1"/>
    </source>
</evidence>
<gene>
    <name evidence="1" type="ORF">FKV68_32080</name>
</gene>
<dbReference type="RefSeq" id="WP_245181804.1">
    <property type="nucleotide sequence ID" value="NZ_CP041241.1"/>
</dbReference>
<organism evidence="1 2">
    <name type="scientific">Sinorhizobium mexicanum</name>
    <dbReference type="NCBI Taxonomy" id="375549"/>
    <lineage>
        <taxon>Bacteria</taxon>
        <taxon>Pseudomonadati</taxon>
        <taxon>Pseudomonadota</taxon>
        <taxon>Alphaproteobacteria</taxon>
        <taxon>Hyphomicrobiales</taxon>
        <taxon>Rhizobiaceae</taxon>
        <taxon>Sinorhizobium/Ensifer group</taxon>
        <taxon>Sinorhizobium</taxon>
    </lineage>
</organism>
<dbReference type="PROSITE" id="PS51257">
    <property type="entry name" value="PROKAR_LIPOPROTEIN"/>
    <property type="match status" value="1"/>
</dbReference>
<sequence>MKAQTRISVGSIDSRSGIVRGVLALLLVAAVSGCSATVDQSIRTSSLTKQVGYPALSSKPVAAKQVVVQRAAKLERAAYLGRAPYICTPSGFGSTSRCFLR</sequence>
<name>A0A859R936_9HYPH</name>
<protein>
    <submittedName>
        <fullName evidence="1">Uncharacterized protein</fullName>
    </submittedName>
</protein>
<reference evidence="1 2" key="1">
    <citation type="submission" date="2019-06" db="EMBL/GenBank/DDBJ databases">
        <title>Complete genome sequence of Ensifer mexicanus ITTG R7 isolated from nodules of Acacia angustissima (Mill.) Kuntze.</title>
        <authorList>
            <person name="Rincon-Rosales R."/>
            <person name="Rogel M.A."/>
            <person name="Guerrero G."/>
            <person name="Rincon-Molina C.I."/>
            <person name="Lopez-Lopez A."/>
            <person name="Martinez-Romero E."/>
        </authorList>
    </citation>
    <scope>NUCLEOTIDE SEQUENCE [LARGE SCALE GENOMIC DNA]</scope>
    <source>
        <strain evidence="1 2">ITTG R7</strain>
        <plasmid evidence="2">pemeittgr7c</plasmid>
    </source>
</reference>
<keyword evidence="2" id="KW-1185">Reference proteome</keyword>
<geneLocation type="plasmid" evidence="2">
    <name>pemeittgr7c</name>
</geneLocation>
<evidence type="ECO:0000313" key="2">
    <source>
        <dbReference type="Proteomes" id="UP000510721"/>
    </source>
</evidence>
<dbReference type="Proteomes" id="UP000510721">
    <property type="component" value="Plasmid pEmeITTGR7c"/>
</dbReference>
<keyword evidence="1" id="KW-0614">Plasmid</keyword>
<dbReference type="EMBL" id="CP041241">
    <property type="protein sequence ID" value="QLL65908.1"/>
    <property type="molecule type" value="Genomic_DNA"/>
</dbReference>